<dbReference type="PROSITE" id="PS51192">
    <property type="entry name" value="HELICASE_ATP_BIND_1"/>
    <property type="match status" value="1"/>
</dbReference>
<dbReference type="Gene3D" id="3.40.50.300">
    <property type="entry name" value="P-loop containing nucleotide triphosphate hydrolases"/>
    <property type="match status" value="1"/>
</dbReference>
<evidence type="ECO:0000259" key="13">
    <source>
        <dbReference type="PROSITE" id="PS51194"/>
    </source>
</evidence>
<dbReference type="Gene3D" id="3.40.50.10810">
    <property type="entry name" value="Tandem AAA-ATPase domain"/>
    <property type="match status" value="1"/>
</dbReference>
<dbReference type="Pfam" id="PF00176">
    <property type="entry name" value="SNF2-rel_dom"/>
    <property type="match status" value="1"/>
</dbReference>
<dbReference type="GO" id="GO:0045003">
    <property type="term" value="P:double-strand break repair via synthesis-dependent strand annealing"/>
    <property type="evidence" value="ECO:0007669"/>
    <property type="project" value="TreeGrafter"/>
</dbReference>
<reference evidence="15" key="2">
    <citation type="submission" date="2015-08" db="UniProtKB">
        <authorList>
            <consortium name="WormBaseParasite"/>
        </authorList>
    </citation>
    <scope>IDENTIFICATION</scope>
</reference>
<keyword evidence="8" id="KW-0067">ATP-binding</keyword>
<feature type="domain" description="Helicase ATP-binding" evidence="12">
    <location>
        <begin position="156"/>
        <end position="331"/>
    </location>
</feature>
<comment type="function">
    <text evidence="10">Involved in mitotic DNA repair and meiotic recombination. Functions in the recombinational DNA repair pathway. Essential for interhomolog gene conversion (GC), but may have a less important role in intersister GC than spn-A/Rad51. In the presence of DNA, spn-A/Rad51 enhances the ATPase activity of okr/Rad54.</text>
</comment>
<dbReference type="CDD" id="cd18793">
    <property type="entry name" value="SF2_C_SNF"/>
    <property type="match status" value="1"/>
</dbReference>
<evidence type="ECO:0000256" key="1">
    <source>
        <dbReference type="ARBA" id="ARBA00011467"/>
    </source>
</evidence>
<evidence type="ECO:0000313" key="15">
    <source>
        <dbReference type="WBParaSite" id="SVE_0063300.1"/>
    </source>
</evidence>
<dbReference type="SMART" id="SM00487">
    <property type="entry name" value="DEXDc"/>
    <property type="match status" value="1"/>
</dbReference>
<dbReference type="InterPro" id="IPR001650">
    <property type="entry name" value="Helicase_C-like"/>
</dbReference>
<evidence type="ECO:0000256" key="2">
    <source>
        <dbReference type="ARBA" id="ARBA00015341"/>
    </source>
</evidence>
<dbReference type="InterPro" id="IPR014001">
    <property type="entry name" value="Helicase_ATP-bd"/>
</dbReference>
<keyword evidence="6" id="KW-0378">Hydrolase</keyword>
<keyword evidence="14" id="KW-1185">Reference proteome</keyword>
<dbReference type="GO" id="GO:0007131">
    <property type="term" value="P:reciprocal meiotic recombination"/>
    <property type="evidence" value="ECO:0007669"/>
    <property type="project" value="TreeGrafter"/>
</dbReference>
<dbReference type="GO" id="GO:0051301">
    <property type="term" value="P:cell division"/>
    <property type="evidence" value="ECO:0007669"/>
    <property type="project" value="UniProtKB-KW"/>
</dbReference>
<dbReference type="GO" id="GO:0005634">
    <property type="term" value="C:nucleus"/>
    <property type="evidence" value="ECO:0007669"/>
    <property type="project" value="TreeGrafter"/>
</dbReference>
<evidence type="ECO:0000256" key="3">
    <source>
        <dbReference type="ARBA" id="ARBA00022618"/>
    </source>
</evidence>
<dbReference type="Proteomes" id="UP000035680">
    <property type="component" value="Unassembled WGS sequence"/>
</dbReference>
<dbReference type="WBParaSite" id="SVE_0063300.1">
    <property type="protein sequence ID" value="SVE_0063300.1"/>
    <property type="gene ID" value="SVE_0063300"/>
</dbReference>
<dbReference type="InterPro" id="IPR049730">
    <property type="entry name" value="SNF2/RAD54-like_C"/>
</dbReference>
<organism evidence="14 15">
    <name type="scientific">Strongyloides venezuelensis</name>
    <name type="common">Threadworm</name>
    <dbReference type="NCBI Taxonomy" id="75913"/>
    <lineage>
        <taxon>Eukaryota</taxon>
        <taxon>Metazoa</taxon>
        <taxon>Ecdysozoa</taxon>
        <taxon>Nematoda</taxon>
        <taxon>Chromadorea</taxon>
        <taxon>Rhabditida</taxon>
        <taxon>Tylenchina</taxon>
        <taxon>Panagrolaimomorpha</taxon>
        <taxon>Strongyloidoidea</taxon>
        <taxon>Strongyloididae</taxon>
        <taxon>Strongyloides</taxon>
    </lineage>
</organism>
<dbReference type="GO" id="GO:0005524">
    <property type="term" value="F:ATP binding"/>
    <property type="evidence" value="ECO:0007669"/>
    <property type="project" value="UniProtKB-KW"/>
</dbReference>
<dbReference type="FunFam" id="3.40.50.300:FF:000332">
    <property type="entry name" value="DNA repair and recombination protein RAD54-like"/>
    <property type="match status" value="1"/>
</dbReference>
<dbReference type="FunFam" id="3.40.50.10810:FF:000152">
    <property type="entry name" value="Protein CBG00336"/>
    <property type="match status" value="1"/>
</dbReference>
<dbReference type="InterPro" id="IPR027417">
    <property type="entry name" value="P-loop_NTPase"/>
</dbReference>
<dbReference type="PROSITE" id="PS51194">
    <property type="entry name" value="HELICASE_CTER"/>
    <property type="match status" value="1"/>
</dbReference>
<dbReference type="SUPFAM" id="SSF52540">
    <property type="entry name" value="P-loop containing nucleoside triphosphate hydrolases"/>
    <property type="match status" value="2"/>
</dbReference>
<dbReference type="SMART" id="SM00490">
    <property type="entry name" value="HELICc"/>
    <property type="match status" value="1"/>
</dbReference>
<keyword evidence="5" id="KW-0498">Mitosis</keyword>
<keyword evidence="9" id="KW-0131">Cell cycle</keyword>
<comment type="subunit">
    <text evidence="1">Interacts (via N-terminus) with spn-A/Rad51.</text>
</comment>
<accession>A0A0K0EVT3</accession>
<evidence type="ECO:0000256" key="11">
    <source>
        <dbReference type="ARBA" id="ARBA00029956"/>
    </source>
</evidence>
<evidence type="ECO:0000256" key="5">
    <source>
        <dbReference type="ARBA" id="ARBA00022776"/>
    </source>
</evidence>
<evidence type="ECO:0000256" key="9">
    <source>
        <dbReference type="ARBA" id="ARBA00023306"/>
    </source>
</evidence>
<keyword evidence="3" id="KW-0132">Cell division</keyword>
<reference evidence="14" key="1">
    <citation type="submission" date="2014-07" db="EMBL/GenBank/DDBJ databases">
        <authorList>
            <person name="Martin A.A"/>
            <person name="De Silva N."/>
        </authorList>
    </citation>
    <scope>NUCLEOTIDE SEQUENCE</scope>
</reference>
<dbReference type="GO" id="GO:0015616">
    <property type="term" value="F:DNA translocase activity"/>
    <property type="evidence" value="ECO:0007669"/>
    <property type="project" value="TreeGrafter"/>
</dbReference>
<dbReference type="STRING" id="75913.A0A0K0EVT3"/>
<dbReference type="GO" id="GO:0016787">
    <property type="term" value="F:hydrolase activity"/>
    <property type="evidence" value="ECO:0007669"/>
    <property type="project" value="UniProtKB-KW"/>
</dbReference>
<dbReference type="InterPro" id="IPR038718">
    <property type="entry name" value="SNF2-like_sf"/>
</dbReference>
<dbReference type="PANTHER" id="PTHR45629">
    <property type="entry name" value="SNF2/RAD54 FAMILY MEMBER"/>
    <property type="match status" value="1"/>
</dbReference>
<sequence>MYKNGVNKIRKIMKKKLKDDKSITPCGTGISKRKITAVDAVKECLNISQEEYVELDKMIHKLIANSKPVTPIDDNCESCTKKMLDMRKPSVERSLSGHCLNNDLVLYAPPELTKDEKHSIDEKDRLFYVAVDPVFGKKLKPHQMEGVKFMYDCVTGSKIENNYGCILADEMGLGKTLQCITLVWTLLRQSLHGTSTIDKAVIVCPSNLVGHWEEEFTKWLGDNVSLMVIGSQERKEIGNNLTNFVNDRNFYSSVAVVIISYETLRMYADILNKGEIGIVICDEGHRLKNSGILIYKSLMSLKCSKKIIVSNTPIQNDLLEWYNLIDFVNPGLLGPIKEFKIKFKKPIVEGIRSSSTEEQQKLGQEKLQEFWKLVNPCVIKRPSTLLNNYMPVKYEFIVFCSLTILQENLYKQLTNKPVAKMKNRGDILQSLINLCNHPQLIYDHVMKKKSGYKNCRFPPLFKELDFDPGWSNKMLVLDYFLISIKKETNDKIVIVSNYRETLNLLAKLCRGRNYKYFRLDHSIPVNQRDKIVKEFNNPESKIFIFLLSSKAGRCGMNLIGANRLIMFDPDWNPANDEQAMSRIWREGQTKPCFIYRFFGTGTIEEKIFQKQIKKKALSSCFVGEQTKLGRYFGKRKYNLLFELKTGTNSETHDKLECKRCVNGKEVENPPDDANTKSDLSMWHHITKENISKIPDNIFRSVLSISDIPVSSIFYQKSHNKEI</sequence>
<keyword evidence="7" id="KW-0347">Helicase</keyword>
<evidence type="ECO:0000256" key="10">
    <source>
        <dbReference type="ARBA" id="ARBA00024776"/>
    </source>
</evidence>
<dbReference type="InterPro" id="IPR050496">
    <property type="entry name" value="SNF2_RAD54_helicase_repair"/>
</dbReference>
<feature type="domain" description="Helicase C-terminal" evidence="13">
    <location>
        <begin position="476"/>
        <end position="629"/>
    </location>
</feature>
<evidence type="ECO:0000313" key="14">
    <source>
        <dbReference type="Proteomes" id="UP000035680"/>
    </source>
</evidence>
<evidence type="ECO:0000256" key="6">
    <source>
        <dbReference type="ARBA" id="ARBA00022801"/>
    </source>
</evidence>
<dbReference type="InterPro" id="IPR000330">
    <property type="entry name" value="SNF2_N"/>
</dbReference>
<evidence type="ECO:0000259" key="12">
    <source>
        <dbReference type="PROSITE" id="PS51192"/>
    </source>
</evidence>
<dbReference type="AlphaFoldDB" id="A0A0K0EVT3"/>
<keyword evidence="4" id="KW-0547">Nucleotide-binding</keyword>
<proteinExistence type="predicted"/>
<protein>
    <recommendedName>
        <fullName evidence="2">DNA repair and recombination protein RAD54-like</fullName>
    </recommendedName>
    <alternativeName>
        <fullName evidence="11">Protein okra</fullName>
    </alternativeName>
</protein>
<dbReference type="Pfam" id="PF00271">
    <property type="entry name" value="Helicase_C"/>
    <property type="match status" value="1"/>
</dbReference>
<dbReference type="Gene3D" id="1.20.120.850">
    <property type="entry name" value="SWI2/SNF2 ATPases, N-terminal domain"/>
    <property type="match status" value="1"/>
</dbReference>
<evidence type="ECO:0000256" key="8">
    <source>
        <dbReference type="ARBA" id="ARBA00022840"/>
    </source>
</evidence>
<name>A0A0K0EVT3_STRVS</name>
<evidence type="ECO:0000256" key="4">
    <source>
        <dbReference type="ARBA" id="ARBA00022741"/>
    </source>
</evidence>
<dbReference type="GO" id="GO:0004386">
    <property type="term" value="F:helicase activity"/>
    <property type="evidence" value="ECO:0007669"/>
    <property type="project" value="UniProtKB-KW"/>
</dbReference>
<dbReference type="PANTHER" id="PTHR45629:SF7">
    <property type="entry name" value="DNA EXCISION REPAIR PROTEIN ERCC-6-RELATED"/>
    <property type="match status" value="1"/>
</dbReference>
<evidence type="ECO:0000256" key="7">
    <source>
        <dbReference type="ARBA" id="ARBA00022806"/>
    </source>
</evidence>